<evidence type="ECO:0000256" key="1">
    <source>
        <dbReference type="SAM" id="MobiDB-lite"/>
    </source>
</evidence>
<dbReference type="InterPro" id="IPR036249">
    <property type="entry name" value="Thioredoxin-like_sf"/>
</dbReference>
<feature type="region of interest" description="Disordered" evidence="1">
    <location>
        <begin position="517"/>
        <end position="546"/>
    </location>
</feature>
<protein>
    <recommendedName>
        <fullName evidence="3">Thioredoxin domain-containing protein</fullName>
    </recommendedName>
</protein>
<dbReference type="SUPFAM" id="SSF52833">
    <property type="entry name" value="Thioredoxin-like"/>
    <property type="match status" value="1"/>
</dbReference>
<evidence type="ECO:0000313" key="2">
    <source>
        <dbReference type="EMBL" id="CAD8873132.1"/>
    </source>
</evidence>
<dbReference type="AlphaFoldDB" id="A0A7S1B2Q3"/>
<feature type="compositionally biased region" description="Low complexity" evidence="1">
    <location>
        <begin position="523"/>
        <end position="534"/>
    </location>
</feature>
<sequence length="546" mass="57710">MTDDHMDNRMVLPNIPSRGRSTKRHHRLHPRLLPPTLLSWPSILLLLLLASPPAYGADSSYQYPKVGGASPPAKFKGPEKLPARVDSVDYWDTRTLLAATGIRASDPAAAAPAMRHDAAIFFYTPRDPNSLTLGPAYANIAGALEAGTAGSGLVAVMFDCETDNASLDACRALKITHYPTFMYLAGDRAVVFRDHDPVTAAIVGSPEKAAGPAGRSPLPYMVKFQGNWMYLEEIRDWIKVMRSVGRMDRFWRGNALVNYWRSGGPIGAMLNLALGGKNGAGQKKMLPVGLPSLGTNGGGGTSQVGAGGAAAPLSEDADKLKTEVAKTKKLADQYKTMATQQSLLLDLVLFPKENSTESAADADVGADAGDKNETQNMDVFSILHSTDGWIKDDGDVNALRICARDLTVDYCTRAVTYLDTVIPMTVTDFVSELKIRLKTVEPFCLLIDGCVNDAFAKEECRPARCPLVQDVGCRYINACLEKAIVGEFRKALVAKGGKGASAVGAAGTAAGGSGTTAGGAGAATGEATTPPKGAVDGGGKKKAFFA</sequence>
<name>A0A7S1B2Q3_9STRA</name>
<evidence type="ECO:0008006" key="3">
    <source>
        <dbReference type="Google" id="ProtNLM"/>
    </source>
</evidence>
<feature type="region of interest" description="Disordered" evidence="1">
    <location>
        <begin position="1"/>
        <end position="25"/>
    </location>
</feature>
<proteinExistence type="predicted"/>
<organism evidence="2">
    <name type="scientific">Corethron hystrix</name>
    <dbReference type="NCBI Taxonomy" id="216773"/>
    <lineage>
        <taxon>Eukaryota</taxon>
        <taxon>Sar</taxon>
        <taxon>Stramenopiles</taxon>
        <taxon>Ochrophyta</taxon>
        <taxon>Bacillariophyta</taxon>
        <taxon>Coscinodiscophyceae</taxon>
        <taxon>Corethrophycidae</taxon>
        <taxon>Corethrales</taxon>
        <taxon>Corethraceae</taxon>
        <taxon>Corethron</taxon>
    </lineage>
</organism>
<dbReference type="Gene3D" id="3.40.30.10">
    <property type="entry name" value="Glutaredoxin"/>
    <property type="match status" value="1"/>
</dbReference>
<accession>A0A7S1B2Q3</accession>
<reference evidence="2" key="1">
    <citation type="submission" date="2021-01" db="EMBL/GenBank/DDBJ databases">
        <authorList>
            <person name="Corre E."/>
            <person name="Pelletier E."/>
            <person name="Niang G."/>
            <person name="Scheremetjew M."/>
            <person name="Finn R."/>
            <person name="Kale V."/>
            <person name="Holt S."/>
            <person name="Cochrane G."/>
            <person name="Meng A."/>
            <person name="Brown T."/>
            <person name="Cohen L."/>
        </authorList>
    </citation>
    <scope>NUCLEOTIDE SEQUENCE</scope>
    <source>
        <strain evidence="2">308</strain>
    </source>
</reference>
<gene>
    <name evidence="2" type="ORF">CHYS00102_LOCUS290</name>
</gene>
<dbReference type="EMBL" id="HBFR01000495">
    <property type="protein sequence ID" value="CAD8873132.1"/>
    <property type="molecule type" value="Transcribed_RNA"/>
</dbReference>